<reference evidence="1" key="1">
    <citation type="submission" date="2019-11" db="EMBL/GenBank/DDBJ databases">
        <authorList>
            <person name="Feng L."/>
        </authorList>
    </citation>
    <scope>NUCLEOTIDE SEQUENCE</scope>
    <source>
        <strain evidence="1">RtorquesLFYP15</strain>
    </source>
</reference>
<gene>
    <name evidence="1" type="ORF">RTLFYP15_00754</name>
</gene>
<dbReference type="AlphaFoldDB" id="A0A6N2ZQM0"/>
<accession>A0A6N2ZQM0</accession>
<protein>
    <submittedName>
        <fullName evidence="1">Uncharacterized protein</fullName>
    </submittedName>
</protein>
<proteinExistence type="predicted"/>
<sequence length="55" mass="6557">MSKVFNNQVFIDFLAQLRPDEQHQYNSPWNIAAEFNIDMSCPHVFIRRKKSECGR</sequence>
<evidence type="ECO:0000313" key="1">
    <source>
        <dbReference type="EMBL" id="VYT80138.1"/>
    </source>
</evidence>
<organism evidence="1">
    <name type="scientific">[Ruminococcus] torques</name>
    <dbReference type="NCBI Taxonomy" id="33039"/>
    <lineage>
        <taxon>Bacteria</taxon>
        <taxon>Bacillati</taxon>
        <taxon>Bacillota</taxon>
        <taxon>Clostridia</taxon>
        <taxon>Lachnospirales</taxon>
        <taxon>Lachnospiraceae</taxon>
        <taxon>Mediterraneibacter</taxon>
    </lineage>
</organism>
<dbReference type="EMBL" id="CACRUQ010000005">
    <property type="protein sequence ID" value="VYT80138.1"/>
    <property type="molecule type" value="Genomic_DNA"/>
</dbReference>
<dbReference type="RefSeq" id="WP_419029431.1">
    <property type="nucleotide sequence ID" value="NZ_CACRUQ010000005.1"/>
</dbReference>
<name>A0A6N2ZQM0_9FIRM</name>